<gene>
    <name evidence="3" type="ORF">OTI717_LOCUS8986</name>
    <name evidence="2" type="ORF">RFH988_LOCUS3677</name>
</gene>
<dbReference type="EMBL" id="CAJNOO010000090">
    <property type="protein sequence ID" value="CAF0796147.1"/>
    <property type="molecule type" value="Genomic_DNA"/>
</dbReference>
<evidence type="ECO:0000313" key="4">
    <source>
        <dbReference type="Proteomes" id="UP000663823"/>
    </source>
</evidence>
<sequence length="102" mass="11469">MKLFPLLFVIYLVTINVQISSAEIDCTSMPLKVLQLINTNLTILSGIKKFQKLTSLTIRLDNSITGQHLPSEFGQLISLSNLGLTDDKNLEDLPYDIKYLTQ</sequence>
<keyword evidence="1" id="KW-0732">Signal</keyword>
<dbReference type="EMBL" id="CAJOAX010000744">
    <property type="protein sequence ID" value="CAF3643881.1"/>
    <property type="molecule type" value="Genomic_DNA"/>
</dbReference>
<protein>
    <submittedName>
        <fullName evidence="3">Uncharacterized protein</fullName>
    </submittedName>
</protein>
<evidence type="ECO:0000313" key="3">
    <source>
        <dbReference type="EMBL" id="CAF3643881.1"/>
    </source>
</evidence>
<proteinExistence type="predicted"/>
<reference evidence="3" key="1">
    <citation type="submission" date="2021-02" db="EMBL/GenBank/DDBJ databases">
        <authorList>
            <person name="Nowell W R."/>
        </authorList>
    </citation>
    <scope>NUCLEOTIDE SEQUENCE</scope>
</reference>
<dbReference type="Gene3D" id="3.80.10.10">
    <property type="entry name" value="Ribonuclease Inhibitor"/>
    <property type="match status" value="1"/>
</dbReference>
<organism evidence="3 4">
    <name type="scientific">Rotaria sordida</name>
    <dbReference type="NCBI Taxonomy" id="392033"/>
    <lineage>
        <taxon>Eukaryota</taxon>
        <taxon>Metazoa</taxon>
        <taxon>Spiralia</taxon>
        <taxon>Gnathifera</taxon>
        <taxon>Rotifera</taxon>
        <taxon>Eurotatoria</taxon>
        <taxon>Bdelloidea</taxon>
        <taxon>Philodinida</taxon>
        <taxon>Philodinidae</taxon>
        <taxon>Rotaria</taxon>
    </lineage>
</organism>
<feature type="signal peptide" evidence="1">
    <location>
        <begin position="1"/>
        <end position="22"/>
    </location>
</feature>
<dbReference type="SUPFAM" id="SSF52058">
    <property type="entry name" value="L domain-like"/>
    <property type="match status" value="1"/>
</dbReference>
<dbReference type="Proteomes" id="UP000663823">
    <property type="component" value="Unassembled WGS sequence"/>
</dbReference>
<dbReference type="AlphaFoldDB" id="A0A818QN97"/>
<feature type="chain" id="PRO_5036233870" evidence="1">
    <location>
        <begin position="23"/>
        <end position="102"/>
    </location>
</feature>
<accession>A0A818QN97</accession>
<dbReference type="Proteomes" id="UP000663882">
    <property type="component" value="Unassembled WGS sequence"/>
</dbReference>
<dbReference type="InterPro" id="IPR032675">
    <property type="entry name" value="LRR_dom_sf"/>
</dbReference>
<name>A0A818QN97_9BILA</name>
<evidence type="ECO:0000313" key="2">
    <source>
        <dbReference type="EMBL" id="CAF0796147.1"/>
    </source>
</evidence>
<evidence type="ECO:0000256" key="1">
    <source>
        <dbReference type="SAM" id="SignalP"/>
    </source>
</evidence>
<comment type="caution">
    <text evidence="3">The sequence shown here is derived from an EMBL/GenBank/DDBJ whole genome shotgun (WGS) entry which is preliminary data.</text>
</comment>